<proteinExistence type="predicted"/>
<keyword evidence="1" id="KW-0472">Membrane</keyword>
<keyword evidence="1" id="KW-0812">Transmembrane</keyword>
<evidence type="ECO:0000313" key="3">
    <source>
        <dbReference type="Proteomes" id="UP001516400"/>
    </source>
</evidence>
<feature type="transmembrane region" description="Helical" evidence="1">
    <location>
        <begin position="337"/>
        <end position="353"/>
    </location>
</feature>
<keyword evidence="3" id="KW-1185">Reference proteome</keyword>
<feature type="transmembrane region" description="Helical" evidence="1">
    <location>
        <begin position="274"/>
        <end position="296"/>
    </location>
</feature>
<dbReference type="Proteomes" id="UP001516400">
    <property type="component" value="Unassembled WGS sequence"/>
</dbReference>
<organism evidence="2 3">
    <name type="scientific">Cryptolaemus montrouzieri</name>
    <dbReference type="NCBI Taxonomy" id="559131"/>
    <lineage>
        <taxon>Eukaryota</taxon>
        <taxon>Metazoa</taxon>
        <taxon>Ecdysozoa</taxon>
        <taxon>Arthropoda</taxon>
        <taxon>Hexapoda</taxon>
        <taxon>Insecta</taxon>
        <taxon>Pterygota</taxon>
        <taxon>Neoptera</taxon>
        <taxon>Endopterygota</taxon>
        <taxon>Coleoptera</taxon>
        <taxon>Polyphaga</taxon>
        <taxon>Cucujiformia</taxon>
        <taxon>Coccinelloidea</taxon>
        <taxon>Coccinellidae</taxon>
        <taxon>Scymninae</taxon>
        <taxon>Scymnini</taxon>
        <taxon>Cryptolaemus</taxon>
    </lineage>
</organism>
<dbReference type="AlphaFoldDB" id="A0ABD2MLR0"/>
<name>A0ABD2MLR0_9CUCU</name>
<dbReference type="SUPFAM" id="SSF53850">
    <property type="entry name" value="Periplasmic binding protein-like II"/>
    <property type="match status" value="1"/>
</dbReference>
<protein>
    <submittedName>
        <fullName evidence="2">Uncharacterized protein</fullName>
    </submittedName>
</protein>
<dbReference type="EMBL" id="JABFTP020000001">
    <property type="protein sequence ID" value="KAL3266996.1"/>
    <property type="molecule type" value="Genomic_DNA"/>
</dbReference>
<evidence type="ECO:0000256" key="1">
    <source>
        <dbReference type="SAM" id="Phobius"/>
    </source>
</evidence>
<accession>A0ABD2MLR0</accession>
<gene>
    <name evidence="2" type="ORF">HHI36_011144</name>
</gene>
<evidence type="ECO:0000313" key="2">
    <source>
        <dbReference type="EMBL" id="KAL3266996.1"/>
    </source>
</evidence>
<comment type="caution">
    <text evidence="2">The sequence shown here is derived from an EMBL/GenBank/DDBJ whole genome shotgun (WGS) entry which is preliminary data.</text>
</comment>
<reference evidence="2 3" key="1">
    <citation type="journal article" date="2021" name="BMC Biol.">
        <title>Horizontally acquired antibacterial genes associated with adaptive radiation of ladybird beetles.</title>
        <authorList>
            <person name="Li H.S."/>
            <person name="Tang X.F."/>
            <person name="Huang Y.H."/>
            <person name="Xu Z.Y."/>
            <person name="Chen M.L."/>
            <person name="Du X.Y."/>
            <person name="Qiu B.Y."/>
            <person name="Chen P.T."/>
            <person name="Zhang W."/>
            <person name="Slipinski A."/>
            <person name="Escalona H.E."/>
            <person name="Waterhouse R.M."/>
            <person name="Zwick A."/>
            <person name="Pang H."/>
        </authorList>
    </citation>
    <scope>NUCLEOTIDE SEQUENCE [LARGE SCALE GENOMIC DNA]</scope>
    <source>
        <strain evidence="2">SYSU2018</strain>
    </source>
</reference>
<keyword evidence="1" id="KW-1133">Transmembrane helix</keyword>
<sequence length="446" mass="51839">MLMLKAFNNFVNITRCINLIVSTSWSPGDLISVTNVGGDLNFTAAHLDYNEIYLLWYQKIRFYVIGYLTDRESAVFFERMRKSYFGIFQPRANFLFIGNNFSSAYIQTVISIYLTNAVFLNYETGSNKLSVQNIAKNISEIELKEIGMCNGNHSFLVKAFENEDSTLWRKSILTLMYVPTPTYAVCGECKKPGVEIEIFKLLCDHLNIQSNFIEEKHLTTPDFFNNYNQDILIGARAQIPNVFVDFTISYIEDYVKWIVPGSVKIPKWRNILTIFNITIWITWIGIYAATILALAISRYIIKRLNTNWRYLNILEFTSIGILGRSKESWKCNTNQDFLILSAIFIIFMINALFNMRLTYLLNGNNFQDNIKSPEDIIIHKLKVGAGSNFLRHLLPNIPEMKQYSAKDYLEIYRIETWQHQLDNKTLAVLGLSRQFRNLKYVFTHTI</sequence>